<dbReference type="Proteomes" id="UP001218188">
    <property type="component" value="Unassembled WGS sequence"/>
</dbReference>
<evidence type="ECO:0000313" key="2">
    <source>
        <dbReference type="Proteomes" id="UP001218188"/>
    </source>
</evidence>
<organism evidence="1 2">
    <name type="scientific">Mycena alexandri</name>
    <dbReference type="NCBI Taxonomy" id="1745969"/>
    <lineage>
        <taxon>Eukaryota</taxon>
        <taxon>Fungi</taxon>
        <taxon>Dikarya</taxon>
        <taxon>Basidiomycota</taxon>
        <taxon>Agaricomycotina</taxon>
        <taxon>Agaricomycetes</taxon>
        <taxon>Agaricomycetidae</taxon>
        <taxon>Agaricales</taxon>
        <taxon>Marasmiineae</taxon>
        <taxon>Mycenaceae</taxon>
        <taxon>Mycena</taxon>
    </lineage>
</organism>
<keyword evidence="2" id="KW-1185">Reference proteome</keyword>
<dbReference type="AlphaFoldDB" id="A0AAD6T4G9"/>
<gene>
    <name evidence="1" type="ORF">C8F04DRAFT_1180375</name>
</gene>
<dbReference type="EMBL" id="JARJCM010000036">
    <property type="protein sequence ID" value="KAJ7037638.1"/>
    <property type="molecule type" value="Genomic_DNA"/>
</dbReference>
<evidence type="ECO:0000313" key="1">
    <source>
        <dbReference type="EMBL" id="KAJ7037638.1"/>
    </source>
</evidence>
<proteinExistence type="predicted"/>
<protein>
    <submittedName>
        <fullName evidence="1">Uncharacterized protein</fullName>
    </submittedName>
</protein>
<reference evidence="1" key="1">
    <citation type="submission" date="2023-03" db="EMBL/GenBank/DDBJ databases">
        <title>Massive genome expansion in bonnet fungi (Mycena s.s.) driven by repeated elements and novel gene families across ecological guilds.</title>
        <authorList>
            <consortium name="Lawrence Berkeley National Laboratory"/>
            <person name="Harder C.B."/>
            <person name="Miyauchi S."/>
            <person name="Viragh M."/>
            <person name="Kuo A."/>
            <person name="Thoen E."/>
            <person name="Andreopoulos B."/>
            <person name="Lu D."/>
            <person name="Skrede I."/>
            <person name="Drula E."/>
            <person name="Henrissat B."/>
            <person name="Morin E."/>
            <person name="Kohler A."/>
            <person name="Barry K."/>
            <person name="LaButti K."/>
            <person name="Morin E."/>
            <person name="Salamov A."/>
            <person name="Lipzen A."/>
            <person name="Mereny Z."/>
            <person name="Hegedus B."/>
            <person name="Baldrian P."/>
            <person name="Stursova M."/>
            <person name="Weitz H."/>
            <person name="Taylor A."/>
            <person name="Grigoriev I.V."/>
            <person name="Nagy L.G."/>
            <person name="Martin F."/>
            <person name="Kauserud H."/>
        </authorList>
    </citation>
    <scope>NUCLEOTIDE SEQUENCE</scope>
    <source>
        <strain evidence="1">CBHHK200</strain>
    </source>
</reference>
<sequence length="159" mass="16953">MDDRGAGVDGVRVGPPAEVGCQKAALEKLSNPSLGRIFGQQTASWGGAPMSAITSSTQGGGGGRCTNFSHHLGRARRGGAARDGALGNPGSPIYTRFIGYFLVILRWRVREAHQHWPSRWARRAGADSGPPIAEAHVGWRRDECAWRAGTARDGAFVTF</sequence>
<comment type="caution">
    <text evidence="1">The sequence shown here is derived from an EMBL/GenBank/DDBJ whole genome shotgun (WGS) entry which is preliminary data.</text>
</comment>
<name>A0AAD6T4G9_9AGAR</name>
<accession>A0AAD6T4G9</accession>